<dbReference type="InterPro" id="IPR011701">
    <property type="entry name" value="MFS"/>
</dbReference>
<name>A0A850EWK2_9BACL</name>
<evidence type="ECO:0000256" key="4">
    <source>
        <dbReference type="ARBA" id="ARBA00022692"/>
    </source>
</evidence>
<feature type="transmembrane region" description="Helical" evidence="7">
    <location>
        <begin position="142"/>
        <end position="161"/>
    </location>
</feature>
<sequence length="171" mass="18130">MTAHNILYTYIAPFLAANSMSERVGLALAFFGVAALVGIWITGVFIDRSLRKLVLISLSAFLLISIAMSFSNSSGLLIYIIVTVWGLTFGGAATLLQTALADAAGESRVDMVMPINTTVWNLAIAGGGVAGGLLLDTFGAKSFSWALFILIFIALLVAWGGKKHAFPPFKK</sequence>
<dbReference type="InterPro" id="IPR050189">
    <property type="entry name" value="MFS_Efflux_Transporters"/>
</dbReference>
<evidence type="ECO:0000256" key="6">
    <source>
        <dbReference type="ARBA" id="ARBA00023136"/>
    </source>
</evidence>
<feature type="domain" description="Major facilitator superfamily (MFS) profile" evidence="8">
    <location>
        <begin position="1"/>
        <end position="171"/>
    </location>
</feature>
<comment type="subcellular location">
    <subcellularLocation>
        <location evidence="1">Cell membrane</location>
        <topology evidence="1">Multi-pass membrane protein</topology>
    </subcellularLocation>
</comment>
<evidence type="ECO:0000256" key="3">
    <source>
        <dbReference type="ARBA" id="ARBA00022475"/>
    </source>
</evidence>
<dbReference type="Proteomes" id="UP000564806">
    <property type="component" value="Unassembled WGS sequence"/>
</dbReference>
<keyword evidence="10" id="KW-1185">Reference proteome</keyword>
<evidence type="ECO:0000313" key="9">
    <source>
        <dbReference type="EMBL" id="NUU63854.1"/>
    </source>
</evidence>
<keyword evidence="2" id="KW-0813">Transport</keyword>
<dbReference type="PROSITE" id="PS50850">
    <property type="entry name" value="MFS"/>
    <property type="match status" value="1"/>
</dbReference>
<dbReference type="EMBL" id="JABWCS010000220">
    <property type="protein sequence ID" value="NUU63854.1"/>
    <property type="molecule type" value="Genomic_DNA"/>
</dbReference>
<dbReference type="InterPro" id="IPR036259">
    <property type="entry name" value="MFS_trans_sf"/>
</dbReference>
<reference evidence="9" key="1">
    <citation type="submission" date="2020-06" db="EMBL/GenBank/DDBJ databases">
        <title>Paenibacillus sp. nov., isolated from soil.</title>
        <authorList>
            <person name="Seo Y.L."/>
        </authorList>
    </citation>
    <scope>NUCLEOTIDE SEQUENCE [LARGE SCALE GENOMIC DNA]</scope>
    <source>
        <strain evidence="9">JW14</strain>
    </source>
</reference>
<keyword evidence="5 7" id="KW-1133">Transmembrane helix</keyword>
<gene>
    <name evidence="9" type="ORF">HPT30_26215</name>
</gene>
<accession>A0A850EWK2</accession>
<dbReference type="InterPro" id="IPR020846">
    <property type="entry name" value="MFS_dom"/>
</dbReference>
<evidence type="ECO:0000256" key="1">
    <source>
        <dbReference type="ARBA" id="ARBA00004651"/>
    </source>
</evidence>
<dbReference type="Gene3D" id="1.20.1250.20">
    <property type="entry name" value="MFS general substrate transporter like domains"/>
    <property type="match status" value="1"/>
</dbReference>
<evidence type="ECO:0000313" key="10">
    <source>
        <dbReference type="Proteomes" id="UP000564806"/>
    </source>
</evidence>
<dbReference type="AlphaFoldDB" id="A0A850EWK2"/>
<comment type="caution">
    <text evidence="9">The sequence shown here is derived from an EMBL/GenBank/DDBJ whole genome shotgun (WGS) entry which is preliminary data.</text>
</comment>
<dbReference type="GO" id="GO:0022857">
    <property type="term" value="F:transmembrane transporter activity"/>
    <property type="evidence" value="ECO:0007669"/>
    <property type="project" value="InterPro"/>
</dbReference>
<evidence type="ECO:0000259" key="8">
    <source>
        <dbReference type="PROSITE" id="PS50850"/>
    </source>
</evidence>
<dbReference type="GO" id="GO:0005886">
    <property type="term" value="C:plasma membrane"/>
    <property type="evidence" value="ECO:0007669"/>
    <property type="project" value="UniProtKB-SubCell"/>
</dbReference>
<protein>
    <submittedName>
        <fullName evidence="9">MFS transporter</fullName>
    </submittedName>
</protein>
<feature type="transmembrane region" description="Helical" evidence="7">
    <location>
        <begin position="76"/>
        <end position="96"/>
    </location>
</feature>
<feature type="transmembrane region" description="Helical" evidence="7">
    <location>
        <begin position="24"/>
        <end position="46"/>
    </location>
</feature>
<dbReference type="PANTHER" id="PTHR43124">
    <property type="entry name" value="PURINE EFFLUX PUMP PBUE"/>
    <property type="match status" value="1"/>
</dbReference>
<organism evidence="9 10">
    <name type="scientific">Paenibacillus agri</name>
    <dbReference type="NCBI Taxonomy" id="2744309"/>
    <lineage>
        <taxon>Bacteria</taxon>
        <taxon>Bacillati</taxon>
        <taxon>Bacillota</taxon>
        <taxon>Bacilli</taxon>
        <taxon>Bacillales</taxon>
        <taxon>Paenibacillaceae</taxon>
        <taxon>Paenibacillus</taxon>
    </lineage>
</organism>
<keyword evidence="3" id="KW-1003">Cell membrane</keyword>
<feature type="transmembrane region" description="Helical" evidence="7">
    <location>
        <begin position="117"/>
        <end position="136"/>
    </location>
</feature>
<dbReference type="PANTHER" id="PTHR43124:SF3">
    <property type="entry name" value="CHLORAMPHENICOL EFFLUX PUMP RV0191"/>
    <property type="match status" value="1"/>
</dbReference>
<keyword evidence="6 7" id="KW-0472">Membrane</keyword>
<evidence type="ECO:0000256" key="2">
    <source>
        <dbReference type="ARBA" id="ARBA00022448"/>
    </source>
</evidence>
<keyword evidence="4 7" id="KW-0812">Transmembrane</keyword>
<proteinExistence type="predicted"/>
<evidence type="ECO:0000256" key="7">
    <source>
        <dbReference type="SAM" id="Phobius"/>
    </source>
</evidence>
<dbReference type="RefSeq" id="WP_175374225.1">
    <property type="nucleotide sequence ID" value="NZ_JABWCS010000220.1"/>
</dbReference>
<dbReference type="Pfam" id="PF07690">
    <property type="entry name" value="MFS_1"/>
    <property type="match status" value="1"/>
</dbReference>
<dbReference type="SUPFAM" id="SSF103473">
    <property type="entry name" value="MFS general substrate transporter"/>
    <property type="match status" value="1"/>
</dbReference>
<evidence type="ECO:0000256" key="5">
    <source>
        <dbReference type="ARBA" id="ARBA00022989"/>
    </source>
</evidence>
<feature type="transmembrane region" description="Helical" evidence="7">
    <location>
        <begin position="53"/>
        <end position="70"/>
    </location>
</feature>